<protein>
    <submittedName>
        <fullName evidence="1">18059_t:CDS:1</fullName>
    </submittedName>
</protein>
<sequence>MEHMEQEVSDLISLSDSEPESKEHLEGSEFFTRQPRKCISLSKTAERKKKRPNKNDMILNDTNEPVSNQVASSTPSENSSYDNKLSKPDLKDIQLVPINKVPGKSWIWSYYQLYKPVEPYKRIHSLTETIHKQKQKPSTQPNIGQMFQKMVATDSKRKASQNQKFVKFDPNYQLPSEKLCRKLLTDAFVSSKETLKNILNDNVITCSLTCDLWTGCNRIGYLRVMCSFIDNNFQLNELVLTIRYLPYPHTGESIAEALNVIINEWELTNKIFTITTDNESNM</sequence>
<comment type="caution">
    <text evidence="1">The sequence shown here is derived from an EMBL/GenBank/DDBJ whole genome shotgun (WGS) entry which is preliminary data.</text>
</comment>
<evidence type="ECO:0000313" key="2">
    <source>
        <dbReference type="Proteomes" id="UP000789366"/>
    </source>
</evidence>
<dbReference type="EMBL" id="CAJVPW010007193">
    <property type="protein sequence ID" value="CAG8578197.1"/>
    <property type="molecule type" value="Genomic_DNA"/>
</dbReference>
<gene>
    <name evidence="1" type="ORF">SPELUC_LOCUS6258</name>
</gene>
<name>A0ACA9MH44_9GLOM</name>
<feature type="non-terminal residue" evidence="1">
    <location>
        <position position="282"/>
    </location>
</feature>
<accession>A0ACA9MH44</accession>
<organism evidence="1 2">
    <name type="scientific">Cetraspora pellucida</name>
    <dbReference type="NCBI Taxonomy" id="1433469"/>
    <lineage>
        <taxon>Eukaryota</taxon>
        <taxon>Fungi</taxon>
        <taxon>Fungi incertae sedis</taxon>
        <taxon>Mucoromycota</taxon>
        <taxon>Glomeromycotina</taxon>
        <taxon>Glomeromycetes</taxon>
        <taxon>Diversisporales</taxon>
        <taxon>Gigasporaceae</taxon>
        <taxon>Cetraspora</taxon>
    </lineage>
</organism>
<evidence type="ECO:0000313" key="1">
    <source>
        <dbReference type="EMBL" id="CAG8578197.1"/>
    </source>
</evidence>
<reference evidence="1" key="1">
    <citation type="submission" date="2021-06" db="EMBL/GenBank/DDBJ databases">
        <authorList>
            <person name="Kallberg Y."/>
            <person name="Tangrot J."/>
            <person name="Rosling A."/>
        </authorList>
    </citation>
    <scope>NUCLEOTIDE SEQUENCE</scope>
    <source>
        <strain evidence="1">28 12/20/2015</strain>
    </source>
</reference>
<proteinExistence type="predicted"/>
<keyword evidence="2" id="KW-1185">Reference proteome</keyword>
<dbReference type="Proteomes" id="UP000789366">
    <property type="component" value="Unassembled WGS sequence"/>
</dbReference>